<feature type="domain" description="DUF7580" evidence="2">
    <location>
        <begin position="263"/>
        <end position="608"/>
    </location>
</feature>
<dbReference type="EMBL" id="JAAOAO010000551">
    <property type="protein sequence ID" value="KAF5536955.1"/>
    <property type="molecule type" value="Genomic_DNA"/>
</dbReference>
<dbReference type="PANTHER" id="PTHR35186">
    <property type="entry name" value="ANK_REP_REGION DOMAIN-CONTAINING PROTEIN"/>
    <property type="match status" value="1"/>
</dbReference>
<dbReference type="Gene3D" id="3.40.50.300">
    <property type="entry name" value="P-loop containing nucleotide triphosphate hydrolases"/>
    <property type="match status" value="1"/>
</dbReference>
<evidence type="ECO:0000256" key="1">
    <source>
        <dbReference type="SAM" id="MobiDB-lite"/>
    </source>
</evidence>
<protein>
    <recommendedName>
        <fullName evidence="2">DUF7580 domain-containing protein</fullName>
    </recommendedName>
</protein>
<reference evidence="3 4" key="1">
    <citation type="submission" date="2020-05" db="EMBL/GenBank/DDBJ databases">
        <title>Identification and distribution of gene clusters putatively required for synthesis of sphingolipid metabolism inhibitors in phylogenetically diverse species of the filamentous fungus Fusarium.</title>
        <authorList>
            <person name="Kim H.-S."/>
            <person name="Busman M."/>
            <person name="Brown D.W."/>
            <person name="Divon H."/>
            <person name="Uhlig S."/>
            <person name="Proctor R.H."/>
        </authorList>
    </citation>
    <scope>NUCLEOTIDE SEQUENCE [LARGE SCALE GENOMIC DNA]</scope>
    <source>
        <strain evidence="3 4">NRRL 25196</strain>
    </source>
</reference>
<evidence type="ECO:0000259" key="2">
    <source>
        <dbReference type="Pfam" id="PF24476"/>
    </source>
</evidence>
<sequence>MRCYPRDSSTQKMWKEDRGGNRPLVTHEKVLSAGAVGQIKFQLHLKNTRLGASKILPLHSHPFNNFVSMSGFEVAGIVLGSIPIVVSALQCYMNGLGTLQNFRSYKRILGTLILNLKTEHLSLRNICEKLLTGIAPQTHIEEMIRDPFGDLWREGEIFNKLRLRLWSSLQVFDDRVQDMREAIEEMMEKLNVGPGGKSERAERSSIKKQFKRVIFVLQKSNHEEALTRIRDGVSALHRLALSDKDLESQRKTRSQGRLNKLVNGMLNGIYHALRSTMTCKCSGPHDVGLRLTPPSRTIVPEDDDDDIIKELQFRLAVSYLTGSQVKASKQWNEILLKSGEDVKTSTVSFTAQSTSTSKKTVGFSVPSTTSSTNSRQSQTVVIESALSNLTLNTLRTMSEPVCSKYISNLCEAMHTMGKRKQGERCGHIQHCYMTQTQKYDVYAIECLGSCDEWSLVPLKQVFQDPALLYVDKLHLAWMIACGVLQMQGTPWVVDIPRSQDIFIAQKGGVPQFQHVFVLRHFPEHPRVSASESPNSPFMLYLGILLIELILGQSIATIDSAQNRTLEHGLPRHILDYEAANKLLGRVMMTGGSGYYNAVERCLRSDMQIGAPGGSMVFKNNSGSPLVELQMPTSAIPRPSTNSSGEKRILKRHSQTYRQTSRTPQRNMPCFVYINGYPGIGKLTIARELQQLLPDSKVYHNHLLIDPIEAIVERSSPGYHEMRTGLRRYVLNEIAASEYTKDRTWIFTDAREASAAGQMGAKDYEAAARKRGVSFISIVLECEIEENMRRAINPARVANIGAKLTDETILRPILENETIYRFGNETELVLDVTKLSSKEAALRIKEHVDRLIARP</sequence>
<name>A0A8H5IGR2_9HYPO</name>
<dbReference type="InterPro" id="IPR056002">
    <property type="entry name" value="DUF7580"/>
</dbReference>
<dbReference type="Pfam" id="PF24476">
    <property type="entry name" value="DUF7580"/>
    <property type="match status" value="1"/>
</dbReference>
<evidence type="ECO:0000313" key="4">
    <source>
        <dbReference type="Proteomes" id="UP000574317"/>
    </source>
</evidence>
<accession>A0A8H5IGR2</accession>
<dbReference type="AlphaFoldDB" id="A0A8H5IGR2"/>
<evidence type="ECO:0000313" key="3">
    <source>
        <dbReference type="EMBL" id="KAF5536955.1"/>
    </source>
</evidence>
<dbReference type="InterPro" id="IPR027417">
    <property type="entry name" value="P-loop_NTPase"/>
</dbReference>
<comment type="caution">
    <text evidence="3">The sequence shown here is derived from an EMBL/GenBank/DDBJ whole genome shotgun (WGS) entry which is preliminary data.</text>
</comment>
<organism evidence="3 4">
    <name type="scientific">Fusarium napiforme</name>
    <dbReference type="NCBI Taxonomy" id="42672"/>
    <lineage>
        <taxon>Eukaryota</taxon>
        <taxon>Fungi</taxon>
        <taxon>Dikarya</taxon>
        <taxon>Ascomycota</taxon>
        <taxon>Pezizomycotina</taxon>
        <taxon>Sordariomycetes</taxon>
        <taxon>Hypocreomycetidae</taxon>
        <taxon>Hypocreales</taxon>
        <taxon>Nectriaceae</taxon>
        <taxon>Fusarium</taxon>
        <taxon>Fusarium fujikuroi species complex</taxon>
    </lineage>
</organism>
<dbReference type="Proteomes" id="UP000574317">
    <property type="component" value="Unassembled WGS sequence"/>
</dbReference>
<feature type="region of interest" description="Disordered" evidence="1">
    <location>
        <begin position="1"/>
        <end position="21"/>
    </location>
</feature>
<gene>
    <name evidence="3" type="ORF">FNAPI_11555</name>
</gene>
<keyword evidence="4" id="KW-1185">Reference proteome</keyword>
<dbReference type="PANTHER" id="PTHR35186:SF4">
    <property type="entry name" value="PRION-INHIBITION AND PROPAGATION HELO DOMAIN-CONTAINING PROTEIN"/>
    <property type="match status" value="1"/>
</dbReference>
<dbReference type="SUPFAM" id="SSF52540">
    <property type="entry name" value="P-loop containing nucleoside triphosphate hydrolases"/>
    <property type="match status" value="1"/>
</dbReference>
<proteinExistence type="predicted"/>